<dbReference type="AlphaFoldDB" id="A0A366JMJ6"/>
<feature type="transmembrane region" description="Helical" evidence="1">
    <location>
        <begin position="47"/>
        <end position="68"/>
    </location>
</feature>
<dbReference type="Proteomes" id="UP000252731">
    <property type="component" value="Unassembled WGS sequence"/>
</dbReference>
<gene>
    <name evidence="2" type="ORF">DFO70_12043</name>
</gene>
<keyword evidence="3" id="KW-1185">Reference proteome</keyword>
<proteinExistence type="predicted"/>
<keyword evidence="1" id="KW-1133">Transmembrane helix</keyword>
<evidence type="ECO:0000313" key="3">
    <source>
        <dbReference type="Proteomes" id="UP000252731"/>
    </source>
</evidence>
<name>A0A366JMJ6_CYTFI</name>
<accession>A0A366JMJ6</accession>
<sequence>MTAKGEQRKFSLKRGFSFFWKSNLALLIAILFLYINQSSWSKEGAPLILILALVWEVLILFLCLIGCLKKQEG</sequence>
<evidence type="ECO:0000256" key="1">
    <source>
        <dbReference type="SAM" id="Phobius"/>
    </source>
</evidence>
<evidence type="ECO:0000313" key="2">
    <source>
        <dbReference type="EMBL" id="RBP87386.1"/>
    </source>
</evidence>
<dbReference type="EMBL" id="QNSF01000020">
    <property type="protein sequence ID" value="RBP87386.1"/>
    <property type="molecule type" value="Genomic_DNA"/>
</dbReference>
<keyword evidence="1" id="KW-0812">Transmembrane</keyword>
<protein>
    <submittedName>
        <fullName evidence="2">Uncharacterized protein</fullName>
    </submittedName>
</protein>
<comment type="caution">
    <text evidence="2">The sequence shown here is derived from an EMBL/GenBank/DDBJ whole genome shotgun (WGS) entry which is preliminary data.</text>
</comment>
<reference evidence="2 3" key="1">
    <citation type="submission" date="2018-06" db="EMBL/GenBank/DDBJ databases">
        <title>Freshwater and sediment microbial communities from various areas in North America, analyzing microbe dynamics in response to fracking.</title>
        <authorList>
            <person name="Lamendella R."/>
        </authorList>
    </citation>
    <scope>NUCLEOTIDE SEQUENCE [LARGE SCALE GENOMIC DNA]</scope>
    <source>
        <strain evidence="2 3">14_TX</strain>
    </source>
</reference>
<organism evidence="2 3">
    <name type="scientific">Cytobacillus firmus</name>
    <name type="common">Bacillus firmus</name>
    <dbReference type="NCBI Taxonomy" id="1399"/>
    <lineage>
        <taxon>Bacteria</taxon>
        <taxon>Bacillati</taxon>
        <taxon>Bacillota</taxon>
        <taxon>Bacilli</taxon>
        <taxon>Bacillales</taxon>
        <taxon>Bacillaceae</taxon>
        <taxon>Cytobacillus</taxon>
    </lineage>
</organism>
<keyword evidence="1" id="KW-0472">Membrane</keyword>
<feature type="transmembrane region" description="Helical" evidence="1">
    <location>
        <begin position="18"/>
        <end position="35"/>
    </location>
</feature>